<dbReference type="RefSeq" id="WP_344218325.1">
    <property type="nucleotide sequence ID" value="NZ_BAAAOS010000037.1"/>
</dbReference>
<sequence length="117" mass="12465">MYRVTETPNAVMTTYASPTQGSDGLSLWRVQMKQGAQGPLHVFDSEQIWTALAGTASVELGDETIDLKEGETVVFPAGVTRRITAGQEFAAVVAGHGTAKVFVPGEDTDRGTPPWIS</sequence>
<comment type="caution">
    <text evidence="2">The sequence shown here is derived from an EMBL/GenBank/DDBJ whole genome shotgun (WGS) entry which is preliminary data.</text>
</comment>
<evidence type="ECO:0000259" key="1">
    <source>
        <dbReference type="Pfam" id="PF07883"/>
    </source>
</evidence>
<dbReference type="InterPro" id="IPR013096">
    <property type="entry name" value="Cupin_2"/>
</dbReference>
<protein>
    <recommendedName>
        <fullName evidence="1">Cupin type-2 domain-containing protein</fullName>
    </recommendedName>
</protein>
<dbReference type="InterPro" id="IPR011051">
    <property type="entry name" value="RmlC_Cupin_sf"/>
</dbReference>
<feature type="domain" description="Cupin type-2" evidence="1">
    <location>
        <begin position="29"/>
        <end position="85"/>
    </location>
</feature>
<proteinExistence type="predicted"/>
<organism evidence="2 3">
    <name type="scientific">Kribbella sancticallisti</name>
    <dbReference type="NCBI Taxonomy" id="460087"/>
    <lineage>
        <taxon>Bacteria</taxon>
        <taxon>Bacillati</taxon>
        <taxon>Actinomycetota</taxon>
        <taxon>Actinomycetes</taxon>
        <taxon>Propionibacteriales</taxon>
        <taxon>Kribbellaceae</taxon>
        <taxon>Kribbella</taxon>
    </lineage>
</organism>
<dbReference type="Pfam" id="PF07883">
    <property type="entry name" value="Cupin_2"/>
    <property type="match status" value="1"/>
</dbReference>
<name>A0ABN2E266_9ACTN</name>
<evidence type="ECO:0000313" key="3">
    <source>
        <dbReference type="Proteomes" id="UP001500393"/>
    </source>
</evidence>
<gene>
    <name evidence="2" type="ORF">GCM10009789_52190</name>
</gene>
<dbReference type="SUPFAM" id="SSF51182">
    <property type="entry name" value="RmlC-like cupins"/>
    <property type="match status" value="1"/>
</dbReference>
<dbReference type="EMBL" id="BAAAOS010000037">
    <property type="protein sequence ID" value="GAA1591718.1"/>
    <property type="molecule type" value="Genomic_DNA"/>
</dbReference>
<reference evidence="2 3" key="1">
    <citation type="journal article" date="2019" name="Int. J. Syst. Evol. Microbiol.">
        <title>The Global Catalogue of Microorganisms (GCM) 10K type strain sequencing project: providing services to taxonomists for standard genome sequencing and annotation.</title>
        <authorList>
            <consortium name="The Broad Institute Genomics Platform"/>
            <consortium name="The Broad Institute Genome Sequencing Center for Infectious Disease"/>
            <person name="Wu L."/>
            <person name="Ma J."/>
        </authorList>
    </citation>
    <scope>NUCLEOTIDE SEQUENCE [LARGE SCALE GENOMIC DNA]</scope>
    <source>
        <strain evidence="2 3">JCM 14969</strain>
    </source>
</reference>
<accession>A0ABN2E266</accession>
<dbReference type="InterPro" id="IPR014710">
    <property type="entry name" value="RmlC-like_jellyroll"/>
</dbReference>
<dbReference type="Proteomes" id="UP001500393">
    <property type="component" value="Unassembled WGS sequence"/>
</dbReference>
<evidence type="ECO:0000313" key="2">
    <source>
        <dbReference type="EMBL" id="GAA1591718.1"/>
    </source>
</evidence>
<keyword evidence="3" id="KW-1185">Reference proteome</keyword>
<dbReference type="Gene3D" id="2.60.120.10">
    <property type="entry name" value="Jelly Rolls"/>
    <property type="match status" value="1"/>
</dbReference>